<dbReference type="Gene3D" id="3.30.470.20">
    <property type="entry name" value="ATP-grasp fold, B domain"/>
    <property type="match status" value="1"/>
</dbReference>
<proteinExistence type="predicted"/>
<dbReference type="Proteomes" id="UP001232973">
    <property type="component" value="Unassembled WGS sequence"/>
</dbReference>
<dbReference type="InterPro" id="IPR026838">
    <property type="entry name" value="YheC/D"/>
</dbReference>
<gene>
    <name evidence="1" type="ORF">J2S03_001124</name>
</gene>
<dbReference type="RefSeq" id="WP_274456056.1">
    <property type="nucleotide sequence ID" value="NZ_CP067097.1"/>
</dbReference>
<reference evidence="1 2" key="1">
    <citation type="submission" date="2023-07" db="EMBL/GenBank/DDBJ databases">
        <title>Genomic Encyclopedia of Type Strains, Phase IV (KMG-IV): sequencing the most valuable type-strain genomes for metagenomic binning, comparative biology and taxonomic classification.</title>
        <authorList>
            <person name="Goeker M."/>
        </authorList>
    </citation>
    <scope>NUCLEOTIDE SEQUENCE [LARGE SCALE GENOMIC DNA]</scope>
    <source>
        <strain evidence="1 2">DSM 4006</strain>
    </source>
</reference>
<evidence type="ECO:0000313" key="1">
    <source>
        <dbReference type="EMBL" id="MDQ0189304.1"/>
    </source>
</evidence>
<dbReference type="Pfam" id="PF14398">
    <property type="entry name" value="ATPgrasp_YheCD"/>
    <property type="match status" value="1"/>
</dbReference>
<accession>A0ABT9XGZ2</accession>
<evidence type="ECO:0000313" key="2">
    <source>
        <dbReference type="Proteomes" id="UP001232973"/>
    </source>
</evidence>
<keyword evidence="2" id="KW-1185">Reference proteome</keyword>
<dbReference type="SUPFAM" id="SSF56059">
    <property type="entry name" value="Glutathione synthetase ATP-binding domain-like"/>
    <property type="match status" value="1"/>
</dbReference>
<comment type="caution">
    <text evidence="1">The sequence shown here is derived from an EMBL/GenBank/DDBJ whole genome shotgun (WGS) entry which is preliminary data.</text>
</comment>
<sequence length="461" mass="52197">MGEADASLRLRTVPGDVLAFYIHPETRTRYALPQDGMCECQFGYRTVPALAIPNPGVGKDSLALTKELRDRLLISEELPPLKGVFHGNRLQIGPVVGILCNPVWSARQHTLVKNGQLPVLRKLLSAGAAAGALCYLFRVDDVQFQTLTVKGYVQGEDGAWKERVLPLPDVIYDQVISRRRERRQSHSKVRERLSKMYGSRIFNDGFLDKWEVHEWLQRDPRVRQHVPRTIRYSTVKTAAAFCERYPVTFLKPVHGSLGLGIVRLTRQSDGSIQYDLKRPRQAPLHGRAANVREALRVLSGRLASRPYVVQQGIPLCTYQERPFDIRILLQRDGAGEWQRTKMFARVAKSGDFTSNLSSGGEALPVHKVFTEVFSKAHHARSCQRDITRISKWVVEALERESGKVFGEVGLDIGVDSEGRVWVIEVNSKPWKKPFTEKGRQDLVDLSFSRPIAYAIWLAQKK</sequence>
<protein>
    <submittedName>
        <fullName evidence="1">Glutathione synthase/RimK-type ligase-like ATP-grasp enzyme</fullName>
    </submittedName>
</protein>
<dbReference type="EMBL" id="JAUSTP010000006">
    <property type="protein sequence ID" value="MDQ0189304.1"/>
    <property type="molecule type" value="Genomic_DNA"/>
</dbReference>
<organism evidence="1 2">
    <name type="scientific">Alicyclobacillus cycloheptanicus</name>
    <dbReference type="NCBI Taxonomy" id="1457"/>
    <lineage>
        <taxon>Bacteria</taxon>
        <taxon>Bacillati</taxon>
        <taxon>Bacillota</taxon>
        <taxon>Bacilli</taxon>
        <taxon>Bacillales</taxon>
        <taxon>Alicyclobacillaceae</taxon>
        <taxon>Alicyclobacillus</taxon>
    </lineage>
</organism>
<name>A0ABT9XGZ2_9BACL</name>